<feature type="transmembrane region" description="Helical" evidence="1">
    <location>
        <begin position="7"/>
        <end position="32"/>
    </location>
</feature>
<name>A0ABU5VX37_9BACT</name>
<keyword evidence="1" id="KW-0472">Membrane</keyword>
<keyword evidence="1" id="KW-0812">Transmembrane</keyword>
<keyword evidence="3" id="KW-1185">Reference proteome</keyword>
<dbReference type="Gene3D" id="1.20.1300.10">
    <property type="entry name" value="Fumarate reductase/succinate dehydrogenase, transmembrane subunit"/>
    <property type="match status" value="1"/>
</dbReference>
<evidence type="ECO:0000313" key="2">
    <source>
        <dbReference type="EMBL" id="MEA9357624.1"/>
    </source>
</evidence>
<dbReference type="NCBIfam" id="TIGR02046">
    <property type="entry name" value="sdhC_b558_fam"/>
    <property type="match status" value="1"/>
</dbReference>
<reference evidence="2 3" key="1">
    <citation type="submission" date="2023-11" db="EMBL/GenBank/DDBJ databases">
        <title>A Novel Polar Bacteriovorax (B. antarcticus) Isolated from the Biocrust in Antarctica.</title>
        <authorList>
            <person name="Mun W."/>
            <person name="Choi S.Y."/>
            <person name="Mitchell R.J."/>
        </authorList>
    </citation>
    <scope>NUCLEOTIDE SEQUENCE [LARGE SCALE GENOMIC DNA]</scope>
    <source>
        <strain evidence="2 3">PP10</strain>
    </source>
</reference>
<keyword evidence="1" id="KW-1133">Transmembrane helix</keyword>
<feature type="transmembrane region" description="Helical" evidence="1">
    <location>
        <begin position="52"/>
        <end position="74"/>
    </location>
</feature>
<evidence type="ECO:0000256" key="1">
    <source>
        <dbReference type="SAM" id="Phobius"/>
    </source>
</evidence>
<feature type="transmembrane region" description="Helical" evidence="1">
    <location>
        <begin position="145"/>
        <end position="162"/>
    </location>
</feature>
<evidence type="ECO:0000313" key="3">
    <source>
        <dbReference type="Proteomes" id="UP001302274"/>
    </source>
</evidence>
<accession>A0ABU5VX37</accession>
<gene>
    <name evidence="2" type="ORF">SHI21_15450</name>
</gene>
<sequence length="209" mass="24286">MIIFRKTILALTGLFICIFLMAHLGANFLLLFPEERARELYNNYSATLRGNFFISIIAYINYACIIFHVLYAIIVTRKNKSFRSVSYEMNTTSENSSWTSQNMMLLGTIILAFIVIHMANFWFKVKFQHQEEDIYQMVVDLFKNPIYLLIYTLAMLPLGLHLSHGVQSAFKTLGLYHKKYIRWMATLSVAFAAFMGIGFAIIPIILYFR</sequence>
<feature type="transmembrane region" description="Helical" evidence="1">
    <location>
        <begin position="103"/>
        <end position="125"/>
    </location>
</feature>
<feature type="transmembrane region" description="Helical" evidence="1">
    <location>
        <begin position="183"/>
        <end position="208"/>
    </location>
</feature>
<dbReference type="EMBL" id="JAYGJQ010000002">
    <property type="protein sequence ID" value="MEA9357624.1"/>
    <property type="molecule type" value="Genomic_DNA"/>
</dbReference>
<comment type="caution">
    <text evidence="2">The sequence shown here is derived from an EMBL/GenBank/DDBJ whole genome shotgun (WGS) entry which is preliminary data.</text>
</comment>
<dbReference type="CDD" id="cd03498">
    <property type="entry name" value="SQR_TypeB_2_TM"/>
    <property type="match status" value="1"/>
</dbReference>
<dbReference type="SUPFAM" id="SSF81343">
    <property type="entry name" value="Fumarate reductase respiratory complex transmembrane subunits"/>
    <property type="match status" value="1"/>
</dbReference>
<dbReference type="InterPro" id="IPR011138">
    <property type="entry name" value="Cytochrome_b-558"/>
</dbReference>
<protein>
    <submittedName>
        <fullName evidence="2">Succinate dehydrogenase cytochrome b subunit</fullName>
    </submittedName>
</protein>
<organism evidence="2 3">
    <name type="scientific">Bacteriovorax antarcticus</name>
    <dbReference type="NCBI Taxonomy" id="3088717"/>
    <lineage>
        <taxon>Bacteria</taxon>
        <taxon>Pseudomonadati</taxon>
        <taxon>Bdellovibrionota</taxon>
        <taxon>Bacteriovoracia</taxon>
        <taxon>Bacteriovoracales</taxon>
        <taxon>Bacteriovoracaceae</taxon>
        <taxon>Bacteriovorax</taxon>
    </lineage>
</organism>
<dbReference type="InterPro" id="IPR034804">
    <property type="entry name" value="SQR/QFR_C/D"/>
</dbReference>
<dbReference type="RefSeq" id="WP_323577705.1">
    <property type="nucleotide sequence ID" value="NZ_JAYGJQ010000002.1"/>
</dbReference>
<dbReference type="Proteomes" id="UP001302274">
    <property type="component" value="Unassembled WGS sequence"/>
</dbReference>
<proteinExistence type="predicted"/>